<dbReference type="RefSeq" id="WP_376919525.1">
    <property type="nucleotide sequence ID" value="NZ_JBHRSW010000010.1"/>
</dbReference>
<keyword evidence="1" id="KW-1133">Transmembrane helix</keyword>
<organism evidence="2 3">
    <name type="scientific">Agaribacter flavus</name>
    <dbReference type="NCBI Taxonomy" id="1902781"/>
    <lineage>
        <taxon>Bacteria</taxon>
        <taxon>Pseudomonadati</taxon>
        <taxon>Pseudomonadota</taxon>
        <taxon>Gammaproteobacteria</taxon>
        <taxon>Alteromonadales</taxon>
        <taxon>Alteromonadaceae</taxon>
        <taxon>Agaribacter</taxon>
    </lineage>
</organism>
<keyword evidence="3" id="KW-1185">Reference proteome</keyword>
<name>A0ABV7FQ36_9ALTE</name>
<keyword evidence="1" id="KW-0472">Membrane</keyword>
<dbReference type="Proteomes" id="UP001595478">
    <property type="component" value="Unassembled WGS sequence"/>
</dbReference>
<evidence type="ECO:0000256" key="1">
    <source>
        <dbReference type="SAM" id="Phobius"/>
    </source>
</evidence>
<protein>
    <submittedName>
        <fullName evidence="2">Uncharacterized protein</fullName>
    </submittedName>
</protein>
<gene>
    <name evidence="2" type="ORF">ACFOHL_07125</name>
</gene>
<dbReference type="EMBL" id="JBHRSW010000010">
    <property type="protein sequence ID" value="MFC3121388.1"/>
    <property type="molecule type" value="Genomic_DNA"/>
</dbReference>
<keyword evidence="1" id="KW-0812">Transmembrane</keyword>
<comment type="caution">
    <text evidence="2">The sequence shown here is derived from an EMBL/GenBank/DDBJ whole genome shotgun (WGS) entry which is preliminary data.</text>
</comment>
<evidence type="ECO:0000313" key="2">
    <source>
        <dbReference type="EMBL" id="MFC3121388.1"/>
    </source>
</evidence>
<feature type="transmembrane region" description="Helical" evidence="1">
    <location>
        <begin position="49"/>
        <end position="71"/>
    </location>
</feature>
<proteinExistence type="predicted"/>
<evidence type="ECO:0000313" key="3">
    <source>
        <dbReference type="Proteomes" id="UP001595478"/>
    </source>
</evidence>
<sequence length="163" mass="18607">MAEKKSDLNSALQALPKERIPARDLWLGVEYAIAAEGSAKHKPTKRQSVWYESFGIAASFFIVIIVGYFSFHGSLQNDEFIAEEMSMQFERQKQTLLMSLEDSDATTSNWQQQLSELDDAAKAIKQALENDPNNRALLAMLRSVYEQQLKLIERVHTPSWQQI</sequence>
<reference evidence="3" key="1">
    <citation type="journal article" date="2019" name="Int. J. Syst. Evol. Microbiol.">
        <title>The Global Catalogue of Microorganisms (GCM) 10K type strain sequencing project: providing services to taxonomists for standard genome sequencing and annotation.</title>
        <authorList>
            <consortium name="The Broad Institute Genomics Platform"/>
            <consortium name="The Broad Institute Genome Sequencing Center for Infectious Disease"/>
            <person name="Wu L."/>
            <person name="Ma J."/>
        </authorList>
    </citation>
    <scope>NUCLEOTIDE SEQUENCE [LARGE SCALE GENOMIC DNA]</scope>
    <source>
        <strain evidence="3">KCTC 52473</strain>
    </source>
</reference>
<accession>A0ABV7FQ36</accession>